<name>K9P4B1_CYAGP</name>
<evidence type="ECO:0000313" key="1">
    <source>
        <dbReference type="EMBL" id="AFY27930.1"/>
    </source>
</evidence>
<dbReference type="HOGENOM" id="CLU_3308342_0_0_3"/>
<reference evidence="2" key="1">
    <citation type="journal article" date="2013" name="Proc. Natl. Acad. Sci. U.S.A.">
        <title>Improving the coverage of the cyanobacterial phylum using diversity-driven genome sequencing.</title>
        <authorList>
            <person name="Shih P.M."/>
            <person name="Wu D."/>
            <person name="Latifi A."/>
            <person name="Axen S.D."/>
            <person name="Fewer D.P."/>
            <person name="Talla E."/>
            <person name="Calteau A."/>
            <person name="Cai F."/>
            <person name="Tandeau de Marsac N."/>
            <person name="Rippka R."/>
            <person name="Herdman M."/>
            <person name="Sivonen K."/>
            <person name="Coursin T."/>
            <person name="Laurent T."/>
            <person name="Goodwin L."/>
            <person name="Nolan M."/>
            <person name="Davenport K.W."/>
            <person name="Han C.S."/>
            <person name="Rubin E.M."/>
            <person name="Eisen J.A."/>
            <person name="Woyke T."/>
            <person name="Gugger M."/>
            <person name="Kerfeld C.A."/>
        </authorList>
    </citation>
    <scope>NUCLEOTIDE SEQUENCE [LARGE SCALE GENOMIC DNA]</scope>
    <source>
        <strain evidence="2">ATCC 27147 / PCC 6307</strain>
    </source>
</reference>
<dbReference type="Proteomes" id="UP000010388">
    <property type="component" value="Chromosome"/>
</dbReference>
<dbReference type="EMBL" id="CP003495">
    <property type="protein sequence ID" value="AFY27930.1"/>
    <property type="molecule type" value="Genomic_DNA"/>
</dbReference>
<sequence>MIAFRATVRGAQLNGLGLLLTPLVLLHRSVQGWPWPLSG</sequence>
<dbReference type="KEGG" id="cgc:Cyagr_0743"/>
<accession>K9P4B1</accession>
<proteinExistence type="predicted"/>
<gene>
    <name evidence="1" type="ordered locus">Cyagr_0743</name>
</gene>
<organism evidence="1 2">
    <name type="scientific">Cyanobium gracile (strain ATCC 27147 / PCC 6307)</name>
    <dbReference type="NCBI Taxonomy" id="292564"/>
    <lineage>
        <taxon>Bacteria</taxon>
        <taxon>Bacillati</taxon>
        <taxon>Cyanobacteriota</taxon>
        <taxon>Cyanophyceae</taxon>
        <taxon>Synechococcales</taxon>
        <taxon>Prochlorococcaceae</taxon>
        <taxon>Cyanobium</taxon>
    </lineage>
</organism>
<dbReference type="AlphaFoldDB" id="K9P4B1"/>
<evidence type="ECO:0000313" key="2">
    <source>
        <dbReference type="Proteomes" id="UP000010388"/>
    </source>
</evidence>
<protein>
    <submittedName>
        <fullName evidence="1">Uncharacterized protein</fullName>
    </submittedName>
</protein>